<dbReference type="GO" id="GO:0009003">
    <property type="term" value="F:signal peptidase activity"/>
    <property type="evidence" value="ECO:0007669"/>
    <property type="project" value="UniProtKB-EC"/>
</dbReference>
<evidence type="ECO:0000256" key="3">
    <source>
        <dbReference type="ARBA" id="ARBA00009370"/>
    </source>
</evidence>
<dbReference type="PRINTS" id="PR00727">
    <property type="entry name" value="LEADERPTASE"/>
</dbReference>
<dbReference type="EMBL" id="CP116394">
    <property type="protein sequence ID" value="WCE46931.1"/>
    <property type="molecule type" value="Genomic_DNA"/>
</dbReference>
<organism evidence="9 10">
    <name type="scientific">Winkia neuii subsp. anitrata</name>
    <dbReference type="NCBI Taxonomy" id="29318"/>
    <lineage>
        <taxon>Bacteria</taxon>
        <taxon>Bacillati</taxon>
        <taxon>Actinomycetota</taxon>
        <taxon>Actinomycetes</taxon>
        <taxon>Actinomycetales</taxon>
        <taxon>Actinomycetaceae</taxon>
        <taxon>Winkia</taxon>
    </lineage>
</organism>
<dbReference type="PROSITE" id="PS00761">
    <property type="entry name" value="SPASE_I_3"/>
    <property type="match status" value="1"/>
</dbReference>
<dbReference type="InterPro" id="IPR036286">
    <property type="entry name" value="LexA/Signal_pep-like_sf"/>
</dbReference>
<evidence type="ECO:0000256" key="6">
    <source>
        <dbReference type="PIRSR" id="PIRSR600223-1"/>
    </source>
</evidence>
<keyword evidence="7" id="KW-1133">Transmembrane helix</keyword>
<gene>
    <name evidence="9" type="primary">lepB</name>
    <name evidence="9" type="ORF">PIG85_04595</name>
</gene>
<dbReference type="PANTHER" id="PTHR43390:SF1">
    <property type="entry name" value="CHLOROPLAST PROCESSING PEPTIDASE"/>
    <property type="match status" value="1"/>
</dbReference>
<evidence type="ECO:0000313" key="9">
    <source>
        <dbReference type="EMBL" id="WCE46931.1"/>
    </source>
</evidence>
<feature type="transmembrane region" description="Helical" evidence="7">
    <location>
        <begin position="26"/>
        <end position="45"/>
    </location>
</feature>
<evidence type="ECO:0000313" key="10">
    <source>
        <dbReference type="Proteomes" id="UP001211044"/>
    </source>
</evidence>
<evidence type="ECO:0000256" key="2">
    <source>
        <dbReference type="ARBA" id="ARBA00004401"/>
    </source>
</evidence>
<sequence>MGKHIEGEEAAAAKPKHPFLSSVKEFLLIVVVAILLSVGLNTFVAQPFRIPSSSMENTLLIGDQVLVTKINKELKRGDVAVFEDSQGWLNGQDVPESFSDQLRRLAFKAVGKNEEPKQYLIKRVIGIGGDRVKCCTADGKITVNGKAITEPYLKPGSHPSLLSFDVKVPANSYWMMGDNRDNSGDSRLHMSGPLSGAIAQEDIVGPAKRIMWPVGRWGSLGAQDVFESVK</sequence>
<protein>
    <recommendedName>
        <fullName evidence="4 7">Signal peptidase I</fullName>
        <ecNumber evidence="4 7">3.4.21.89</ecNumber>
    </recommendedName>
</protein>
<dbReference type="Proteomes" id="UP001211044">
    <property type="component" value="Chromosome"/>
</dbReference>
<dbReference type="SUPFAM" id="SSF51306">
    <property type="entry name" value="LexA/Signal peptidase"/>
    <property type="match status" value="1"/>
</dbReference>
<dbReference type="Pfam" id="PF10502">
    <property type="entry name" value="Peptidase_S26"/>
    <property type="match status" value="1"/>
</dbReference>
<reference evidence="9" key="1">
    <citation type="submission" date="2023-01" db="EMBL/GenBank/DDBJ databases">
        <title>Comparative Genomic Analysis of the Clinically-Derived Winkia Strain NY0527 Provides Evidence into the Taxonomic Reassignment of Winkia neuii and Characterizes Their Virulence Traits.</title>
        <authorList>
            <person name="Cai X."/>
            <person name="Peng Y."/>
            <person name="Li M."/>
            <person name="Qiu Y."/>
            <person name="Wang Y."/>
            <person name="Xu L."/>
            <person name="Hou Q."/>
        </authorList>
    </citation>
    <scope>NUCLEOTIDE SEQUENCE</scope>
    <source>
        <strain evidence="9">NY0527</strain>
    </source>
</reference>
<dbReference type="GO" id="GO:0006465">
    <property type="term" value="P:signal peptide processing"/>
    <property type="evidence" value="ECO:0007669"/>
    <property type="project" value="InterPro"/>
</dbReference>
<feature type="domain" description="Peptidase S26" evidence="8">
    <location>
        <begin position="24"/>
        <end position="212"/>
    </location>
</feature>
<dbReference type="InterPro" id="IPR019758">
    <property type="entry name" value="Pept_S26A_signal_pept_1_CS"/>
</dbReference>
<dbReference type="NCBIfam" id="TIGR02227">
    <property type="entry name" value="sigpep_I_bact"/>
    <property type="match status" value="1"/>
</dbReference>
<comment type="similarity">
    <text evidence="3 7">Belongs to the peptidase S26 family.</text>
</comment>
<dbReference type="AlphaFoldDB" id="A0AB38XRJ4"/>
<evidence type="ECO:0000259" key="8">
    <source>
        <dbReference type="Pfam" id="PF10502"/>
    </source>
</evidence>
<keyword evidence="7" id="KW-0812">Transmembrane</keyword>
<accession>A0AB38XRJ4</accession>
<comment type="subcellular location">
    <subcellularLocation>
        <location evidence="2">Cell membrane</location>
        <topology evidence="2">Single-pass type II membrane protein</topology>
    </subcellularLocation>
    <subcellularLocation>
        <location evidence="7">Membrane</location>
        <topology evidence="7">Single-pass type II membrane protein</topology>
    </subcellularLocation>
</comment>
<comment type="catalytic activity">
    <reaction evidence="1 7">
        <text>Cleavage of hydrophobic, N-terminal signal or leader sequences from secreted and periplasmic proteins.</text>
        <dbReference type="EC" id="3.4.21.89"/>
    </reaction>
</comment>
<dbReference type="EC" id="3.4.21.89" evidence="4 7"/>
<dbReference type="GO" id="GO:0004252">
    <property type="term" value="F:serine-type endopeptidase activity"/>
    <property type="evidence" value="ECO:0007669"/>
    <property type="project" value="InterPro"/>
</dbReference>
<dbReference type="GO" id="GO:0005886">
    <property type="term" value="C:plasma membrane"/>
    <property type="evidence" value="ECO:0007669"/>
    <property type="project" value="UniProtKB-SubCell"/>
</dbReference>
<feature type="active site" evidence="6">
    <location>
        <position position="54"/>
    </location>
</feature>
<proteinExistence type="inferred from homology"/>
<dbReference type="RefSeq" id="WP_004806264.1">
    <property type="nucleotide sequence ID" value="NZ_CP116394.1"/>
</dbReference>
<dbReference type="Gene3D" id="2.10.109.10">
    <property type="entry name" value="Umud Fragment, subunit A"/>
    <property type="match status" value="1"/>
</dbReference>
<dbReference type="PANTHER" id="PTHR43390">
    <property type="entry name" value="SIGNAL PEPTIDASE I"/>
    <property type="match status" value="1"/>
</dbReference>
<name>A0AB38XRJ4_9ACTO</name>
<evidence type="ECO:0000256" key="5">
    <source>
        <dbReference type="ARBA" id="ARBA00022801"/>
    </source>
</evidence>
<dbReference type="KEGG" id="wne:PIG85_04595"/>
<evidence type="ECO:0000256" key="4">
    <source>
        <dbReference type="ARBA" id="ARBA00013208"/>
    </source>
</evidence>
<evidence type="ECO:0000256" key="1">
    <source>
        <dbReference type="ARBA" id="ARBA00000677"/>
    </source>
</evidence>
<dbReference type="InterPro" id="IPR000223">
    <property type="entry name" value="Pept_S26A_signal_pept_1"/>
</dbReference>
<dbReference type="InterPro" id="IPR019533">
    <property type="entry name" value="Peptidase_S26"/>
</dbReference>
<feature type="active site" evidence="6">
    <location>
        <position position="122"/>
    </location>
</feature>
<dbReference type="CDD" id="cd06530">
    <property type="entry name" value="S26_SPase_I"/>
    <property type="match status" value="1"/>
</dbReference>
<evidence type="ECO:0000256" key="7">
    <source>
        <dbReference type="RuleBase" id="RU362042"/>
    </source>
</evidence>
<keyword evidence="7" id="KW-0645">Protease</keyword>
<keyword evidence="5 7" id="KW-0378">Hydrolase</keyword>
<keyword evidence="7" id="KW-0472">Membrane</keyword>